<keyword evidence="3" id="KW-1185">Reference proteome</keyword>
<keyword evidence="1" id="KW-0812">Transmembrane</keyword>
<dbReference type="RefSeq" id="WP_120978521.1">
    <property type="nucleotide sequence ID" value="NZ_RBZM01000008.1"/>
</dbReference>
<feature type="transmembrane region" description="Helical" evidence="1">
    <location>
        <begin position="6"/>
        <end position="26"/>
    </location>
</feature>
<comment type="caution">
    <text evidence="2">The sequence shown here is derived from an EMBL/GenBank/DDBJ whole genome shotgun (WGS) entry which is preliminary data.</text>
</comment>
<dbReference type="EMBL" id="RBZM01000008">
    <property type="protein sequence ID" value="RKP49838.1"/>
    <property type="molecule type" value="Genomic_DNA"/>
</dbReference>
<protein>
    <submittedName>
        <fullName evidence="2">Uncharacterized protein</fullName>
    </submittedName>
</protein>
<keyword evidence="1" id="KW-0472">Membrane</keyword>
<organism evidence="2 3">
    <name type="scientific">Cohnella endophytica</name>
    <dbReference type="NCBI Taxonomy" id="2419778"/>
    <lineage>
        <taxon>Bacteria</taxon>
        <taxon>Bacillati</taxon>
        <taxon>Bacillota</taxon>
        <taxon>Bacilli</taxon>
        <taxon>Bacillales</taxon>
        <taxon>Paenibacillaceae</taxon>
        <taxon>Cohnella</taxon>
    </lineage>
</organism>
<feature type="transmembrane region" description="Helical" evidence="1">
    <location>
        <begin position="122"/>
        <end position="141"/>
    </location>
</feature>
<gene>
    <name evidence="2" type="ORF">D7Z26_18570</name>
</gene>
<feature type="transmembrane region" description="Helical" evidence="1">
    <location>
        <begin position="161"/>
        <end position="178"/>
    </location>
</feature>
<evidence type="ECO:0000313" key="2">
    <source>
        <dbReference type="EMBL" id="RKP49838.1"/>
    </source>
</evidence>
<keyword evidence="1" id="KW-1133">Transmembrane helix</keyword>
<evidence type="ECO:0000256" key="1">
    <source>
        <dbReference type="SAM" id="Phobius"/>
    </source>
</evidence>
<reference evidence="2 3" key="1">
    <citation type="submission" date="2018-10" db="EMBL/GenBank/DDBJ databases">
        <title>Cohnella sp. M2MS4P-1, whole genome shotgun sequence.</title>
        <authorList>
            <person name="Tuo L."/>
        </authorList>
    </citation>
    <scope>NUCLEOTIDE SEQUENCE [LARGE SCALE GENOMIC DNA]</scope>
    <source>
        <strain evidence="2 3">M2MS4P-1</strain>
    </source>
</reference>
<accession>A0A494XH33</accession>
<name>A0A494XH33_9BACL</name>
<feature type="transmembrane region" description="Helical" evidence="1">
    <location>
        <begin position="184"/>
        <end position="202"/>
    </location>
</feature>
<dbReference type="AlphaFoldDB" id="A0A494XH33"/>
<dbReference type="OrthoDB" id="2678566at2"/>
<proteinExistence type="predicted"/>
<feature type="transmembrane region" description="Helical" evidence="1">
    <location>
        <begin position="33"/>
        <end position="51"/>
    </location>
</feature>
<feature type="transmembrane region" description="Helical" evidence="1">
    <location>
        <begin position="57"/>
        <end position="77"/>
    </location>
</feature>
<sequence length="209" mass="24108">MGTFLGYMSFSMIEGLAVYALILYIFRIQLMNFIWPVVLMITVTNLQSFFIRDELELTAISPIINIIFTILFLAIFIRIPIIWSMVMTITGYIAYALLQTLIILLSNGYLSLGQAQEYVWKGYLIQLIAGVLGTAIGWLLYKFGYGFSFEFEKLRLKWERILVILLLIGFLVGLVVMIYFKAIFANFVVLVVALLIFLSYSLRKDQSEW</sequence>
<dbReference type="Proteomes" id="UP000282076">
    <property type="component" value="Unassembled WGS sequence"/>
</dbReference>
<feature type="transmembrane region" description="Helical" evidence="1">
    <location>
        <begin position="89"/>
        <end position="110"/>
    </location>
</feature>
<evidence type="ECO:0000313" key="3">
    <source>
        <dbReference type="Proteomes" id="UP000282076"/>
    </source>
</evidence>